<dbReference type="InterPro" id="IPR056303">
    <property type="entry name" value="AMIN-like"/>
</dbReference>
<gene>
    <name evidence="3" type="ORF">I7412_02940</name>
</gene>
<feature type="chain" id="PRO_5038011059" description="AMIN-like domain-containing protein" evidence="1">
    <location>
        <begin position="28"/>
        <end position="171"/>
    </location>
</feature>
<dbReference type="Proteomes" id="UP000604475">
    <property type="component" value="Unassembled WGS sequence"/>
</dbReference>
<reference evidence="3" key="1">
    <citation type="submission" date="2020-12" db="EMBL/GenBank/DDBJ databases">
        <title>Genomic characterization of non-nitrogen-fixing Frankia strains.</title>
        <authorList>
            <person name="Carlos-Shanley C."/>
            <person name="Guerra T."/>
            <person name="Hahn D."/>
        </authorList>
    </citation>
    <scope>NUCLEOTIDE SEQUENCE</scope>
    <source>
        <strain evidence="3">CN6</strain>
    </source>
</reference>
<feature type="domain" description="AMIN-like" evidence="2">
    <location>
        <begin position="64"/>
        <end position="149"/>
    </location>
</feature>
<dbReference type="AlphaFoldDB" id="A0A937ULU1"/>
<organism evidence="3 4">
    <name type="scientific">Frankia nepalensis</name>
    <dbReference type="NCBI Taxonomy" id="1836974"/>
    <lineage>
        <taxon>Bacteria</taxon>
        <taxon>Bacillati</taxon>
        <taxon>Actinomycetota</taxon>
        <taxon>Actinomycetes</taxon>
        <taxon>Frankiales</taxon>
        <taxon>Frankiaceae</taxon>
        <taxon>Frankia</taxon>
    </lineage>
</organism>
<dbReference type="RefSeq" id="WP_202998623.1">
    <property type="nucleotide sequence ID" value="NZ_JADWYU010000102.1"/>
</dbReference>
<dbReference type="EMBL" id="JAEACQ010000123">
    <property type="protein sequence ID" value="MBL7626147.1"/>
    <property type="molecule type" value="Genomic_DNA"/>
</dbReference>
<dbReference type="Pfam" id="PF24837">
    <property type="entry name" value="AMIN-like"/>
    <property type="match status" value="1"/>
</dbReference>
<evidence type="ECO:0000259" key="2">
    <source>
        <dbReference type="Pfam" id="PF24837"/>
    </source>
</evidence>
<name>A0A937ULU1_9ACTN</name>
<sequence>MRKSLSNMGALLVLALGLTAGTVPARAGGPPATPVQPVLTGIHTAHAASARADLVRFRFRPLAPTDVAARYVPRSALVQDGSGLPVAVRGQSFVQVVFQGTAAHDENGRPTAPRNLFPVPGTTNVVQIRSGGDFEGVVTYFIGLRAPAPPTGVHPTVQCSGTEVTVAIPTR</sequence>
<keyword evidence="4" id="KW-1185">Reference proteome</keyword>
<comment type="caution">
    <text evidence="3">The sequence shown here is derived from an EMBL/GenBank/DDBJ whole genome shotgun (WGS) entry which is preliminary data.</text>
</comment>
<proteinExistence type="predicted"/>
<protein>
    <recommendedName>
        <fullName evidence="2">AMIN-like domain-containing protein</fullName>
    </recommendedName>
</protein>
<accession>A0A937ULU1</accession>
<evidence type="ECO:0000256" key="1">
    <source>
        <dbReference type="SAM" id="SignalP"/>
    </source>
</evidence>
<evidence type="ECO:0000313" key="4">
    <source>
        <dbReference type="Proteomes" id="UP000604475"/>
    </source>
</evidence>
<evidence type="ECO:0000313" key="3">
    <source>
        <dbReference type="EMBL" id="MBL7626147.1"/>
    </source>
</evidence>
<feature type="signal peptide" evidence="1">
    <location>
        <begin position="1"/>
        <end position="27"/>
    </location>
</feature>
<keyword evidence="1" id="KW-0732">Signal</keyword>